<dbReference type="EMBL" id="PGEZ01000001">
    <property type="protein sequence ID" value="PJJ57367.1"/>
    <property type="molecule type" value="Genomic_DNA"/>
</dbReference>
<protein>
    <submittedName>
        <fullName evidence="1">Uncharacterized protein DUF4244</fullName>
    </submittedName>
</protein>
<dbReference type="AlphaFoldDB" id="A0A0B2BJM7"/>
<dbReference type="RefSeq" id="WP_039350522.1">
    <property type="nucleotide sequence ID" value="NZ_PGEZ01000001.1"/>
</dbReference>
<dbReference type="Proteomes" id="UP000230842">
    <property type="component" value="Unassembled WGS sequence"/>
</dbReference>
<evidence type="ECO:0000313" key="1">
    <source>
        <dbReference type="EMBL" id="PJJ57367.1"/>
    </source>
</evidence>
<accession>A0A0B2BJM7</accession>
<name>A0A0B2BJM7_9ACTN</name>
<gene>
    <name evidence="1" type="ORF">CLV56_1595</name>
</gene>
<dbReference type="InterPro" id="IPR025338">
    <property type="entry name" value="DUF4244"/>
</dbReference>
<evidence type="ECO:0000313" key="2">
    <source>
        <dbReference type="Proteomes" id="UP000230842"/>
    </source>
</evidence>
<organism evidence="1 2">
    <name type="scientific">Mumia flava</name>
    <dbReference type="NCBI Taxonomy" id="1348852"/>
    <lineage>
        <taxon>Bacteria</taxon>
        <taxon>Bacillati</taxon>
        <taxon>Actinomycetota</taxon>
        <taxon>Actinomycetes</taxon>
        <taxon>Propionibacteriales</taxon>
        <taxon>Nocardioidaceae</taxon>
        <taxon>Mumia</taxon>
    </lineage>
</organism>
<reference evidence="1 2" key="1">
    <citation type="submission" date="2017-11" db="EMBL/GenBank/DDBJ databases">
        <title>Genomic Encyclopedia of Archaeal and Bacterial Type Strains, Phase II (KMG-II): From Individual Species to Whole Genera.</title>
        <authorList>
            <person name="Goeker M."/>
        </authorList>
    </citation>
    <scope>NUCLEOTIDE SEQUENCE [LARGE SCALE GENOMIC DNA]</scope>
    <source>
        <strain evidence="1 2">DSM 27763</strain>
    </source>
</reference>
<sequence>MKILATLRARAGEQGMSTSEYAVGTVGACAVGGVLVKVAQSDFFNNFVTGVIQKGLELLPF</sequence>
<proteinExistence type="predicted"/>
<dbReference type="Pfam" id="PF14029">
    <property type="entry name" value="DUF4244"/>
    <property type="match status" value="1"/>
</dbReference>
<keyword evidence="2" id="KW-1185">Reference proteome</keyword>
<comment type="caution">
    <text evidence="1">The sequence shown here is derived from an EMBL/GenBank/DDBJ whole genome shotgun (WGS) entry which is preliminary data.</text>
</comment>